<sequence>MAVASAFEPLSRFYDSAAAGILNILFFPMTALMVLGVGYVRHWIDGFVQAGAMKTGDFADLADAEEEYLRAFDEINATTDIHDPRSGGLYIGNPFSLQHPGRH</sequence>
<dbReference type="EMBL" id="MIPT01000001">
    <property type="protein sequence ID" value="OHT19449.1"/>
    <property type="molecule type" value="Genomic_DNA"/>
</dbReference>
<name>A0A1S1HB42_9SPHN</name>
<evidence type="ECO:0000313" key="3">
    <source>
        <dbReference type="Proteomes" id="UP000179467"/>
    </source>
</evidence>
<dbReference type="Proteomes" id="UP000179467">
    <property type="component" value="Unassembled WGS sequence"/>
</dbReference>
<keyword evidence="1" id="KW-0472">Membrane</keyword>
<dbReference type="AlphaFoldDB" id="A0A1S1HB42"/>
<gene>
    <name evidence="2" type="ORF">BHE75_01434</name>
</gene>
<feature type="transmembrane region" description="Helical" evidence="1">
    <location>
        <begin position="20"/>
        <end position="40"/>
    </location>
</feature>
<evidence type="ECO:0000256" key="1">
    <source>
        <dbReference type="SAM" id="Phobius"/>
    </source>
</evidence>
<comment type="caution">
    <text evidence="2">The sequence shown here is derived from an EMBL/GenBank/DDBJ whole genome shotgun (WGS) entry which is preliminary data.</text>
</comment>
<evidence type="ECO:0000313" key="2">
    <source>
        <dbReference type="EMBL" id="OHT19449.1"/>
    </source>
</evidence>
<organism evidence="2 3">
    <name type="scientific">Edaphosphingomonas haloaromaticamans</name>
    <dbReference type="NCBI Taxonomy" id="653954"/>
    <lineage>
        <taxon>Bacteria</taxon>
        <taxon>Pseudomonadati</taxon>
        <taxon>Pseudomonadota</taxon>
        <taxon>Alphaproteobacteria</taxon>
        <taxon>Sphingomonadales</taxon>
        <taxon>Rhizorhabdaceae</taxon>
        <taxon>Edaphosphingomonas</taxon>
    </lineage>
</organism>
<protein>
    <submittedName>
        <fullName evidence="2">Uncharacterized protein</fullName>
    </submittedName>
</protein>
<reference evidence="2 3" key="1">
    <citation type="submission" date="2016-09" db="EMBL/GenBank/DDBJ databases">
        <title>Metabolic pathway, cell adaptation mechanisms and a novel monoxygenase revealed through proteogenomic-transcription analysis of a Sphingomonas haloaromaticamans strain degrading the fungicide ortho-phenylphenol.</title>
        <authorList>
            <person name="Perruchon C."/>
            <person name="Papadopoulou E.S."/>
            <person name="Rousidou C."/>
            <person name="Vasileiadis S."/>
            <person name="Tanou G."/>
            <person name="Amoutzias G."/>
            <person name="Molassiotis A."/>
            <person name="Karpouzas D.G."/>
        </authorList>
    </citation>
    <scope>NUCLEOTIDE SEQUENCE [LARGE SCALE GENOMIC DNA]</scope>
    <source>
        <strain evidence="2 3">P3</strain>
    </source>
</reference>
<keyword evidence="1" id="KW-1133">Transmembrane helix</keyword>
<keyword evidence="3" id="KW-1185">Reference proteome</keyword>
<accession>A0A1S1HB42</accession>
<proteinExistence type="predicted"/>
<keyword evidence="1" id="KW-0812">Transmembrane</keyword>